<name>A0ABP0VWK7_9BRYO</name>
<keyword evidence="4" id="KW-0285">Flavoprotein</keyword>
<evidence type="ECO:0000256" key="5">
    <source>
        <dbReference type="ARBA" id="ARBA00022827"/>
    </source>
</evidence>
<evidence type="ECO:0000259" key="8">
    <source>
        <dbReference type="PROSITE" id="PS51387"/>
    </source>
</evidence>
<keyword evidence="7" id="KW-0732">Signal</keyword>
<evidence type="ECO:0000313" key="9">
    <source>
        <dbReference type="EMBL" id="CAK9258689.1"/>
    </source>
</evidence>
<dbReference type="InterPro" id="IPR036318">
    <property type="entry name" value="FAD-bd_PCMH-like_sf"/>
</dbReference>
<dbReference type="InterPro" id="IPR006094">
    <property type="entry name" value="Oxid_FAD_bind_N"/>
</dbReference>
<feature type="domain" description="FAD-binding PCMH-type" evidence="8">
    <location>
        <begin position="63"/>
        <end position="248"/>
    </location>
</feature>
<dbReference type="InterPro" id="IPR016166">
    <property type="entry name" value="FAD-bd_PCMH"/>
</dbReference>
<dbReference type="PANTHER" id="PTHR13878">
    <property type="entry name" value="GULONOLACTONE OXIDASE"/>
    <property type="match status" value="1"/>
</dbReference>
<evidence type="ECO:0000256" key="4">
    <source>
        <dbReference type="ARBA" id="ARBA00022630"/>
    </source>
</evidence>
<organism evidence="9 10">
    <name type="scientific">Sphagnum jensenii</name>
    <dbReference type="NCBI Taxonomy" id="128206"/>
    <lineage>
        <taxon>Eukaryota</taxon>
        <taxon>Viridiplantae</taxon>
        <taxon>Streptophyta</taxon>
        <taxon>Embryophyta</taxon>
        <taxon>Bryophyta</taxon>
        <taxon>Sphagnophytina</taxon>
        <taxon>Sphagnopsida</taxon>
        <taxon>Sphagnales</taxon>
        <taxon>Sphagnaceae</taxon>
        <taxon>Sphagnum</taxon>
    </lineage>
</organism>
<comment type="similarity">
    <text evidence="2">Belongs to the oxygen-dependent FAD-linked oxidoreductase family.</text>
</comment>
<dbReference type="Pfam" id="PF01565">
    <property type="entry name" value="FAD_binding_4"/>
    <property type="match status" value="1"/>
</dbReference>
<dbReference type="InterPro" id="IPR016167">
    <property type="entry name" value="FAD-bd_PCMH_sub1"/>
</dbReference>
<dbReference type="InterPro" id="IPR016164">
    <property type="entry name" value="FAD-linked_Oxase-like_C"/>
</dbReference>
<gene>
    <name evidence="9" type="ORF">CSSPJE1EN1_LOCUS4167</name>
</gene>
<accession>A0ABP0VWK7</accession>
<keyword evidence="10" id="KW-1185">Reference proteome</keyword>
<dbReference type="InterPro" id="IPR016169">
    <property type="entry name" value="FAD-bd_PCMH_sub2"/>
</dbReference>
<dbReference type="Pfam" id="PF09265">
    <property type="entry name" value="Cytokin-bind"/>
    <property type="match status" value="1"/>
</dbReference>
<dbReference type="EMBL" id="OZ020106">
    <property type="protein sequence ID" value="CAK9258689.1"/>
    <property type="molecule type" value="Genomic_DNA"/>
</dbReference>
<evidence type="ECO:0000256" key="3">
    <source>
        <dbReference type="ARBA" id="ARBA00011928"/>
    </source>
</evidence>
<proteinExistence type="inferred from homology"/>
<evidence type="ECO:0000313" key="10">
    <source>
        <dbReference type="Proteomes" id="UP001497444"/>
    </source>
</evidence>
<keyword evidence="6" id="KW-0560">Oxidoreductase</keyword>
<evidence type="ECO:0000256" key="6">
    <source>
        <dbReference type="ARBA" id="ARBA00023002"/>
    </source>
</evidence>
<sequence length="551" mass="61053">MEILFLKLGATIFWPGLIALPKNTVNPITIGLDYINSLNLRRGRISFHHTAVDAAARDWGSIKRLAPAGVLYPESVDDIVSLVRTTTAARLSSSSSNLTLAAKGRGHSVNGQAQALDGIVIEMSTLALGIRVMPEGDADCPVAFVDAAGGELWIDVLKATLKHGLAPRSWTDYLYLSVGGTLSNAGVSGQTFRHGPQISNVLQLEVVTGKGELIICSPSKQPDLFFAVLGGLGQFGIITRARILLERAPQQVRWIRAMYTDFQSFTRDQEMLISTEKKAAVEDAAGTFDYVEGIVIINNDNPYNGWKSVPFAPQELNSSSMIPKDAGSLLYYIELAKGFDPNNIHAMEQEVEKMLAPLNYIPSLIFTADVSYFQFLNRVHDAELSLSSQGLWETLSHPWINLLVPRSAISDFDEQVFQQLICQDFSGPILVYPLNKHKWDKRASAVFPDEDVFYLVALLRNALPSAGPGVSLRSQIDDNSKILSICHHLGCKQYLPTYNTPEQWEQHFGSDGWENFVRRKQTFDPHAILAPSQNIFQRDDQILAQLRAPMR</sequence>
<feature type="signal peptide" evidence="7">
    <location>
        <begin position="1"/>
        <end position="19"/>
    </location>
</feature>
<protein>
    <recommendedName>
        <fullName evidence="3">cytokinin dehydrogenase</fullName>
        <ecNumber evidence="3">1.5.99.12</ecNumber>
    </recommendedName>
</protein>
<evidence type="ECO:0000256" key="1">
    <source>
        <dbReference type="ARBA" id="ARBA00001974"/>
    </source>
</evidence>
<dbReference type="InterPro" id="IPR015345">
    <property type="entry name" value="Cytokinin_DH_FAD/cytokin-bd"/>
</dbReference>
<dbReference type="PROSITE" id="PS51387">
    <property type="entry name" value="FAD_PCMH"/>
    <property type="match status" value="1"/>
</dbReference>
<dbReference type="PANTHER" id="PTHR13878:SF53">
    <property type="entry name" value="CYTOKININ DEHYDROGENASE 6"/>
    <property type="match status" value="1"/>
</dbReference>
<keyword evidence="5" id="KW-0274">FAD</keyword>
<reference evidence="9" key="1">
    <citation type="submission" date="2024-02" db="EMBL/GenBank/DDBJ databases">
        <authorList>
            <consortium name="ELIXIR-Norway"/>
            <consortium name="Elixir Norway"/>
        </authorList>
    </citation>
    <scope>NUCLEOTIDE SEQUENCE</scope>
</reference>
<dbReference type="Gene3D" id="3.30.465.10">
    <property type="match status" value="1"/>
</dbReference>
<feature type="chain" id="PRO_5046105662" description="cytokinin dehydrogenase" evidence="7">
    <location>
        <begin position="20"/>
        <end position="551"/>
    </location>
</feature>
<dbReference type="Gene3D" id="3.40.462.10">
    <property type="entry name" value="FAD-linked oxidases, C-terminal domain"/>
    <property type="match status" value="1"/>
</dbReference>
<dbReference type="SUPFAM" id="SSF56176">
    <property type="entry name" value="FAD-binding/transporter-associated domain-like"/>
    <property type="match status" value="1"/>
</dbReference>
<comment type="cofactor">
    <cofactor evidence="1">
        <name>FAD</name>
        <dbReference type="ChEBI" id="CHEBI:57692"/>
    </cofactor>
</comment>
<dbReference type="InterPro" id="IPR016170">
    <property type="entry name" value="Cytok_DH_C_sf"/>
</dbReference>
<evidence type="ECO:0000256" key="7">
    <source>
        <dbReference type="SAM" id="SignalP"/>
    </source>
</evidence>
<dbReference type="EC" id="1.5.99.12" evidence="3"/>
<dbReference type="Proteomes" id="UP001497444">
    <property type="component" value="Chromosome 11"/>
</dbReference>
<evidence type="ECO:0000256" key="2">
    <source>
        <dbReference type="ARBA" id="ARBA00005466"/>
    </source>
</evidence>
<dbReference type="SUPFAM" id="SSF55103">
    <property type="entry name" value="FAD-linked oxidases, C-terminal domain"/>
    <property type="match status" value="1"/>
</dbReference>
<dbReference type="Gene3D" id="3.30.43.10">
    <property type="entry name" value="Uridine Diphospho-n-acetylenolpyruvylglucosamine Reductase, domain 2"/>
    <property type="match status" value="1"/>
</dbReference>
<dbReference type="InterPro" id="IPR050432">
    <property type="entry name" value="FAD-linked_Oxidoreductases_BP"/>
</dbReference>